<dbReference type="EMBL" id="JAODUO010000445">
    <property type="protein sequence ID" value="KAK2180380.1"/>
    <property type="molecule type" value="Genomic_DNA"/>
</dbReference>
<keyword evidence="2" id="KW-1185">Reference proteome</keyword>
<comment type="caution">
    <text evidence="1">The sequence shown here is derived from an EMBL/GenBank/DDBJ whole genome shotgun (WGS) entry which is preliminary data.</text>
</comment>
<dbReference type="Proteomes" id="UP001209878">
    <property type="component" value="Unassembled WGS sequence"/>
</dbReference>
<gene>
    <name evidence="1" type="ORF">NP493_445g00022</name>
</gene>
<reference evidence="1" key="1">
    <citation type="journal article" date="2023" name="Mol. Biol. Evol.">
        <title>Third-Generation Sequencing Reveals the Adaptive Role of the Epigenome in Three Deep-Sea Polychaetes.</title>
        <authorList>
            <person name="Perez M."/>
            <person name="Aroh O."/>
            <person name="Sun Y."/>
            <person name="Lan Y."/>
            <person name="Juniper S.K."/>
            <person name="Young C.R."/>
            <person name="Angers B."/>
            <person name="Qian P.Y."/>
        </authorList>
    </citation>
    <scope>NUCLEOTIDE SEQUENCE</scope>
    <source>
        <strain evidence="1">R07B-5</strain>
    </source>
</reference>
<protein>
    <submittedName>
        <fullName evidence="1">Uncharacterized protein</fullName>
    </submittedName>
</protein>
<name>A0AAD9KZW5_RIDPI</name>
<organism evidence="1 2">
    <name type="scientific">Ridgeia piscesae</name>
    <name type="common">Tubeworm</name>
    <dbReference type="NCBI Taxonomy" id="27915"/>
    <lineage>
        <taxon>Eukaryota</taxon>
        <taxon>Metazoa</taxon>
        <taxon>Spiralia</taxon>
        <taxon>Lophotrochozoa</taxon>
        <taxon>Annelida</taxon>
        <taxon>Polychaeta</taxon>
        <taxon>Sedentaria</taxon>
        <taxon>Canalipalpata</taxon>
        <taxon>Sabellida</taxon>
        <taxon>Siboglinidae</taxon>
        <taxon>Ridgeia</taxon>
    </lineage>
</organism>
<accession>A0AAD9KZW5</accession>
<proteinExistence type="predicted"/>
<sequence>MSHDETLPKPCVVCCSQININSVEDLDCFHEEILGVPLLLRVWAEHVIQNDLSQENQIQWEGDLALLVDTSHPMIRPELERALEQARKILQSRGSFCIQVDFGPAIDQWLKVAYPRPCCTLGSIRNHKALLFITNYDKPKNCFDCTAIWWLLLGPCWLVSAPCYKLYRNFKCVDIKICPDIAVVRRTILPSGKIVEVTRCKLPFS</sequence>
<dbReference type="AlphaFoldDB" id="A0AAD9KZW5"/>
<evidence type="ECO:0000313" key="1">
    <source>
        <dbReference type="EMBL" id="KAK2180380.1"/>
    </source>
</evidence>
<evidence type="ECO:0000313" key="2">
    <source>
        <dbReference type="Proteomes" id="UP001209878"/>
    </source>
</evidence>